<protein>
    <submittedName>
        <fullName evidence="3">Uncharacterized protein</fullName>
    </submittedName>
</protein>
<evidence type="ECO:0000256" key="1">
    <source>
        <dbReference type="SAM" id="MobiDB-lite"/>
    </source>
</evidence>
<dbReference type="EMBL" id="CP134082">
    <property type="protein sequence ID" value="WNC12096.1"/>
    <property type="molecule type" value="Genomic_DNA"/>
</dbReference>
<organism evidence="3 4">
    <name type="scientific">Pseudomonas coleopterorum</name>
    <dbReference type="NCBI Taxonomy" id="1605838"/>
    <lineage>
        <taxon>Bacteria</taxon>
        <taxon>Pseudomonadati</taxon>
        <taxon>Pseudomonadota</taxon>
        <taxon>Gammaproteobacteria</taxon>
        <taxon>Pseudomonadales</taxon>
        <taxon>Pseudomonadaceae</taxon>
        <taxon>Pseudomonas</taxon>
    </lineage>
</organism>
<sequence length="131" mass="14155">MSEVIYLEVDRSNQAILSYFLELPANQSRNMDYVPATSVELTYLNGLEDFVFPPGMVATLSDLEDFRKRLAANKAAATSKAQATPGKPSQKAAQAPQKAVQSSSKATPPATNNAAQANLIAALKKRRSNKK</sequence>
<accession>A0AAJ6M4J5</accession>
<geneLocation type="plasmid" evidence="3 4">
    <name>pdj13</name>
</geneLocation>
<dbReference type="AlphaFoldDB" id="A0AAJ6M4J5"/>
<proteinExistence type="predicted"/>
<evidence type="ECO:0000313" key="3">
    <source>
        <dbReference type="EMBL" id="WNC12096.1"/>
    </source>
</evidence>
<evidence type="ECO:0000313" key="4">
    <source>
        <dbReference type="Proteomes" id="UP001258207"/>
    </source>
</evidence>
<reference evidence="3" key="1">
    <citation type="submission" date="2023-09" db="EMBL/GenBank/DDBJ databases">
        <title>First report of Pseudomonas coleopterorum DJ13 causing leaf spot on Rhododendron pulchrum Sweet in China.</title>
        <authorList>
            <person name="Zhang Y."/>
        </authorList>
    </citation>
    <scope>NUCLEOTIDE SEQUENCE</scope>
    <source>
        <strain evidence="3">DJ13</strain>
        <plasmid evidence="3">pdj13</plasmid>
    </source>
</reference>
<dbReference type="Proteomes" id="UP001258207">
    <property type="component" value="Plasmid pdj13"/>
</dbReference>
<keyword evidence="3" id="KW-0614">Plasmid</keyword>
<dbReference type="RefSeq" id="WP_310793189.1">
    <property type="nucleotide sequence ID" value="NZ_CP134082.1"/>
</dbReference>
<name>A0AAJ6M4J5_9PSED</name>
<gene>
    <name evidence="3" type="ORF">RI108_21845</name>
    <name evidence="2" type="ORF">RI108_21885</name>
</gene>
<feature type="region of interest" description="Disordered" evidence="1">
    <location>
        <begin position="75"/>
        <end position="114"/>
    </location>
</feature>
<evidence type="ECO:0000313" key="2">
    <source>
        <dbReference type="EMBL" id="WNC12088.1"/>
    </source>
</evidence>
<dbReference type="EMBL" id="CP134082">
    <property type="protein sequence ID" value="WNC12088.1"/>
    <property type="molecule type" value="Genomic_DNA"/>
</dbReference>